<organism evidence="1 2">
    <name type="scientific">Phytophthora cactorum</name>
    <dbReference type="NCBI Taxonomy" id="29920"/>
    <lineage>
        <taxon>Eukaryota</taxon>
        <taxon>Sar</taxon>
        <taxon>Stramenopiles</taxon>
        <taxon>Oomycota</taxon>
        <taxon>Peronosporomycetes</taxon>
        <taxon>Peronosporales</taxon>
        <taxon>Peronosporaceae</taxon>
        <taxon>Phytophthora</taxon>
    </lineage>
</organism>
<name>A0A8T1C4H7_9STRA</name>
<evidence type="ECO:0000313" key="1">
    <source>
        <dbReference type="EMBL" id="KAG2914277.1"/>
    </source>
</evidence>
<dbReference type="AlphaFoldDB" id="A0A8T1C4H7"/>
<reference evidence="1" key="1">
    <citation type="submission" date="2018-10" db="EMBL/GenBank/DDBJ databases">
        <title>Effector identification in a new, highly contiguous assembly of the strawberry crown rot pathogen Phytophthora cactorum.</title>
        <authorList>
            <person name="Armitage A.D."/>
            <person name="Nellist C.F."/>
            <person name="Bates H."/>
            <person name="Vickerstaff R.J."/>
            <person name="Harrison R.J."/>
        </authorList>
    </citation>
    <scope>NUCLEOTIDE SEQUENCE</scope>
    <source>
        <strain evidence="1">4032</strain>
    </source>
</reference>
<protein>
    <submittedName>
        <fullName evidence="1">Uncharacterized protein</fullName>
    </submittedName>
</protein>
<accession>A0A8T1C4H7</accession>
<evidence type="ECO:0000313" key="2">
    <source>
        <dbReference type="Proteomes" id="UP000774804"/>
    </source>
</evidence>
<dbReference type="VEuPathDB" id="FungiDB:PC110_g8627"/>
<proteinExistence type="predicted"/>
<sequence>MDLGRHQLRDLGTETTTMTSENIINRLKRRLMKVAGEEDAAQKRLHTVEAIRTLQTKRRALNRRKLRNRSAWSSKANIKAFCRRVCTKFGDNVIPTLTPVKGTPERCRHDKANIKADGWEPILTGQARNRENIDKYLEQFKNRWNPVDLAELDEPITEQEVIKAIRCGKRGKAYGPDDLNNEWCLDNRDPWYQFSPSYSLPAWRPARCRNPSSMLLSSVSAKEVKNATR</sequence>
<comment type="caution">
    <text evidence="1">The sequence shown here is derived from an EMBL/GenBank/DDBJ whole genome shotgun (WGS) entry which is preliminary data.</text>
</comment>
<gene>
    <name evidence="1" type="ORF">PC115_g11706</name>
</gene>
<dbReference type="Proteomes" id="UP000774804">
    <property type="component" value="Unassembled WGS sequence"/>
</dbReference>
<dbReference type="EMBL" id="RCMI01000374">
    <property type="protein sequence ID" value="KAG2914277.1"/>
    <property type="molecule type" value="Genomic_DNA"/>
</dbReference>